<dbReference type="Proteomes" id="UP001425155">
    <property type="component" value="Unassembled WGS sequence"/>
</dbReference>
<protein>
    <submittedName>
        <fullName evidence="4">GNAT family N-acetyltransferase</fullName>
        <ecNumber evidence="4">2.3.1.-</ecNumber>
    </submittedName>
</protein>
<dbReference type="RefSeq" id="WP_342114440.1">
    <property type="nucleotide sequence ID" value="NZ_JBCAUN010000002.1"/>
</dbReference>
<comment type="caution">
    <text evidence="4">The sequence shown here is derived from an EMBL/GenBank/DDBJ whole genome shotgun (WGS) entry which is preliminary data.</text>
</comment>
<accession>A0ABU9W644</accession>
<sequence length="188" mass="19809">MSLTIRTATAADAGTLAELAAATFALACPPHTTADAIAEFIATHLSQDGFDAYLADPARVLLIAEQQRAQRATDAAPDPLAVGYTMLVFGEPTDVDVAEAIGIRPTVELSKFYTRASIHGTGVSGPLMAATLAAAGERGAAGAWLGVNEENARAIRFYEKNGFGRVGTKHFLVGDRYEDDFVLERGLP</sequence>
<dbReference type="EC" id="2.3.1.-" evidence="4"/>
<dbReference type="Gene3D" id="3.40.630.30">
    <property type="match status" value="1"/>
</dbReference>
<name>A0ABU9W644_9MICO</name>
<keyword evidence="5" id="KW-1185">Reference proteome</keyword>
<evidence type="ECO:0000256" key="2">
    <source>
        <dbReference type="ARBA" id="ARBA00023315"/>
    </source>
</evidence>
<evidence type="ECO:0000313" key="4">
    <source>
        <dbReference type="EMBL" id="MEN1947318.1"/>
    </source>
</evidence>
<evidence type="ECO:0000259" key="3">
    <source>
        <dbReference type="PROSITE" id="PS51186"/>
    </source>
</evidence>
<dbReference type="PROSITE" id="PS51186">
    <property type="entry name" value="GNAT"/>
    <property type="match status" value="1"/>
</dbReference>
<dbReference type="InterPro" id="IPR016181">
    <property type="entry name" value="Acyl_CoA_acyltransferase"/>
</dbReference>
<dbReference type="PANTHER" id="PTHR43877:SF1">
    <property type="entry name" value="ACETYLTRANSFERASE"/>
    <property type="match status" value="1"/>
</dbReference>
<dbReference type="PANTHER" id="PTHR43877">
    <property type="entry name" value="AMINOALKYLPHOSPHONATE N-ACETYLTRANSFERASE-RELATED-RELATED"/>
    <property type="match status" value="1"/>
</dbReference>
<dbReference type="EMBL" id="JBCLVG010000002">
    <property type="protein sequence ID" value="MEN1947318.1"/>
    <property type="molecule type" value="Genomic_DNA"/>
</dbReference>
<keyword evidence="2 4" id="KW-0012">Acyltransferase</keyword>
<dbReference type="Pfam" id="PF00583">
    <property type="entry name" value="Acetyltransf_1"/>
    <property type="match status" value="1"/>
</dbReference>
<dbReference type="GO" id="GO:0016746">
    <property type="term" value="F:acyltransferase activity"/>
    <property type="evidence" value="ECO:0007669"/>
    <property type="project" value="UniProtKB-KW"/>
</dbReference>
<dbReference type="InterPro" id="IPR000182">
    <property type="entry name" value="GNAT_dom"/>
</dbReference>
<dbReference type="InterPro" id="IPR050832">
    <property type="entry name" value="Bact_Acetyltransf"/>
</dbReference>
<organism evidence="4 5">
    <name type="scientific">Leifsonia stereocauli</name>
    <dbReference type="NCBI Taxonomy" id="3134136"/>
    <lineage>
        <taxon>Bacteria</taxon>
        <taxon>Bacillati</taxon>
        <taxon>Actinomycetota</taxon>
        <taxon>Actinomycetes</taxon>
        <taxon>Micrococcales</taxon>
        <taxon>Microbacteriaceae</taxon>
        <taxon>Leifsonia</taxon>
    </lineage>
</organism>
<dbReference type="SUPFAM" id="SSF55729">
    <property type="entry name" value="Acyl-CoA N-acyltransferases (Nat)"/>
    <property type="match status" value="1"/>
</dbReference>
<evidence type="ECO:0000313" key="5">
    <source>
        <dbReference type="Proteomes" id="UP001425155"/>
    </source>
</evidence>
<gene>
    <name evidence="4" type="ORF">WJX64_12240</name>
</gene>
<evidence type="ECO:0000256" key="1">
    <source>
        <dbReference type="ARBA" id="ARBA00022679"/>
    </source>
</evidence>
<proteinExistence type="predicted"/>
<keyword evidence="1 4" id="KW-0808">Transferase</keyword>
<feature type="domain" description="N-acetyltransferase" evidence="3">
    <location>
        <begin position="3"/>
        <end position="188"/>
    </location>
</feature>
<reference evidence="4 5" key="1">
    <citation type="submission" date="2024-03" db="EMBL/GenBank/DDBJ databases">
        <title>YIM 134122 draft genome.</title>
        <authorList>
            <person name="Zuo S."/>
            <person name="Xiong L."/>
        </authorList>
    </citation>
    <scope>NUCLEOTIDE SEQUENCE [LARGE SCALE GENOMIC DNA]</scope>
    <source>
        <strain evidence="4 5">YIM 134122</strain>
    </source>
</reference>